<gene>
    <name evidence="2" type="ORF">AFULGI_00009260</name>
</gene>
<accession>A0A075WJG9</accession>
<feature type="transmembrane region" description="Helical" evidence="1">
    <location>
        <begin position="43"/>
        <end position="66"/>
    </location>
</feature>
<evidence type="ECO:0000313" key="2">
    <source>
        <dbReference type="EMBL" id="AIG97718.1"/>
    </source>
</evidence>
<dbReference type="KEGG" id="afg:AFULGI_00009260"/>
<keyword evidence="1" id="KW-0812">Transmembrane</keyword>
<dbReference type="GeneID" id="24794440"/>
<proteinExistence type="predicted"/>
<dbReference type="AlphaFoldDB" id="A0A075WJG9"/>
<dbReference type="Proteomes" id="UP000028501">
    <property type="component" value="Chromosome"/>
</dbReference>
<dbReference type="EMBL" id="CP006577">
    <property type="protein sequence ID" value="AIG97718.1"/>
    <property type="molecule type" value="Genomic_DNA"/>
</dbReference>
<evidence type="ECO:0000313" key="3">
    <source>
        <dbReference type="Proteomes" id="UP000028501"/>
    </source>
</evidence>
<protein>
    <submittedName>
        <fullName evidence="2">Uncharacterized protein</fullName>
    </submittedName>
</protein>
<evidence type="ECO:0000256" key="1">
    <source>
        <dbReference type="SAM" id="Phobius"/>
    </source>
</evidence>
<name>A0A075WJG9_ARCFL</name>
<dbReference type="RefSeq" id="WP_048095342.1">
    <property type="nucleotide sequence ID" value="NZ_CP006577.1"/>
</dbReference>
<dbReference type="HOGENOM" id="CLU_2765810_0_0_2"/>
<reference evidence="2 3" key="1">
    <citation type="submission" date="2013-07" db="EMBL/GenBank/DDBJ databases">
        <title>Genome of Archaeoglobus fulgidus.</title>
        <authorList>
            <person name="Fiebig A."/>
            <person name="Birkeland N.-K."/>
        </authorList>
    </citation>
    <scope>NUCLEOTIDE SEQUENCE [LARGE SCALE GENOMIC DNA]</scope>
    <source>
        <strain evidence="2 3">DSM 8774</strain>
    </source>
</reference>
<organism evidence="2 3">
    <name type="scientific">Archaeoglobus fulgidus DSM 8774</name>
    <dbReference type="NCBI Taxonomy" id="1344584"/>
    <lineage>
        <taxon>Archaea</taxon>
        <taxon>Methanobacteriati</taxon>
        <taxon>Methanobacteriota</taxon>
        <taxon>Archaeoglobi</taxon>
        <taxon>Archaeoglobales</taxon>
        <taxon>Archaeoglobaceae</taxon>
        <taxon>Archaeoglobus</taxon>
    </lineage>
</organism>
<keyword evidence="1" id="KW-0472">Membrane</keyword>
<sequence>MILLVALLSGLGLFLGVLAGLAGLILGSIFVVSPFVLLSAGGLALQVLNFLFLFISTIAGGFLGLLSFI</sequence>
<keyword evidence="1" id="KW-1133">Transmembrane helix</keyword>